<dbReference type="Proteomes" id="UP000280197">
    <property type="component" value="Chromosome"/>
</dbReference>
<feature type="signal peptide" evidence="7">
    <location>
        <begin position="1"/>
        <end position="26"/>
    </location>
</feature>
<keyword evidence="10" id="KW-1185">Reference proteome</keyword>
<evidence type="ECO:0000313" key="10">
    <source>
        <dbReference type="Proteomes" id="UP000280197"/>
    </source>
</evidence>
<evidence type="ECO:0000256" key="6">
    <source>
        <dbReference type="ARBA" id="ARBA00023087"/>
    </source>
</evidence>
<dbReference type="InterPro" id="IPR005528">
    <property type="entry name" value="ChpA-H"/>
</dbReference>
<organism evidence="9 10">
    <name type="scientific">Streptomyces aquilus</name>
    <dbReference type="NCBI Taxonomy" id="2548456"/>
    <lineage>
        <taxon>Bacteria</taxon>
        <taxon>Bacillati</taxon>
        <taxon>Actinomycetota</taxon>
        <taxon>Actinomycetes</taxon>
        <taxon>Kitasatosporales</taxon>
        <taxon>Streptomycetaceae</taxon>
        <taxon>Streptomyces</taxon>
    </lineage>
</organism>
<accession>A0A3S9HZ71</accession>
<evidence type="ECO:0000256" key="5">
    <source>
        <dbReference type="ARBA" id="ARBA00022889"/>
    </source>
</evidence>
<keyword evidence="6" id="KW-0034">Amyloid</keyword>
<gene>
    <name evidence="9" type="ORF">EJC51_15390</name>
</gene>
<protein>
    <submittedName>
        <fullName evidence="9">Chaplin</fullName>
    </submittedName>
</protein>
<comment type="subcellular location">
    <subcellularLocation>
        <location evidence="1">Secreted</location>
        <location evidence="1">Cell wall</location>
    </subcellularLocation>
</comment>
<evidence type="ECO:0000256" key="1">
    <source>
        <dbReference type="ARBA" id="ARBA00004191"/>
    </source>
</evidence>
<name>A0A3S9HZ71_9ACTN</name>
<evidence type="ECO:0000256" key="2">
    <source>
        <dbReference type="ARBA" id="ARBA00022512"/>
    </source>
</evidence>
<evidence type="ECO:0000256" key="7">
    <source>
        <dbReference type="SAM" id="SignalP"/>
    </source>
</evidence>
<evidence type="ECO:0000256" key="4">
    <source>
        <dbReference type="ARBA" id="ARBA00022729"/>
    </source>
</evidence>
<reference evidence="9 10" key="1">
    <citation type="submission" date="2018-12" db="EMBL/GenBank/DDBJ databases">
        <authorList>
            <person name="Li K."/>
        </authorList>
    </citation>
    <scope>NUCLEOTIDE SEQUENCE [LARGE SCALE GENOMIC DNA]</scope>
    <source>
        <strain evidence="10">CR22</strain>
    </source>
</reference>
<keyword evidence="2" id="KW-0134">Cell wall</keyword>
<evidence type="ECO:0000256" key="3">
    <source>
        <dbReference type="ARBA" id="ARBA00022525"/>
    </source>
</evidence>
<dbReference type="EMBL" id="CP034463">
    <property type="protein sequence ID" value="AZP17378.1"/>
    <property type="molecule type" value="Genomic_DNA"/>
</dbReference>
<evidence type="ECO:0000259" key="8">
    <source>
        <dbReference type="Pfam" id="PF03777"/>
    </source>
</evidence>
<evidence type="ECO:0000313" key="9">
    <source>
        <dbReference type="EMBL" id="AZP17378.1"/>
    </source>
</evidence>
<proteinExistence type="predicted"/>
<feature type="chain" id="PRO_5019416925" evidence="7">
    <location>
        <begin position="27"/>
        <end position="67"/>
    </location>
</feature>
<dbReference type="Pfam" id="PF03777">
    <property type="entry name" value="ChpA-C"/>
    <property type="match status" value="1"/>
</dbReference>
<dbReference type="KEGG" id="saqu:EJC51_15390"/>
<keyword evidence="4 7" id="KW-0732">Signal</keyword>
<dbReference type="AlphaFoldDB" id="A0A3S9HZ71"/>
<dbReference type="GO" id="GO:0007155">
    <property type="term" value="P:cell adhesion"/>
    <property type="evidence" value="ECO:0007669"/>
    <property type="project" value="UniProtKB-KW"/>
</dbReference>
<keyword evidence="5" id="KW-0130">Cell adhesion</keyword>
<keyword evidence="3" id="KW-0964">Secreted</keyword>
<feature type="domain" description="Chaplin" evidence="8">
    <location>
        <begin position="36"/>
        <end position="65"/>
    </location>
</feature>
<sequence>MKSLMRFIVGAVLTTAALSTSAAAQADPFPCTPPEDACAVDYVYGQPGVGTGNVIQTPVDIDINVKP</sequence>